<dbReference type="InterPro" id="IPR032675">
    <property type="entry name" value="LRR_dom_sf"/>
</dbReference>
<dbReference type="SUPFAM" id="SSF52047">
    <property type="entry name" value="RNI-like"/>
    <property type="match status" value="1"/>
</dbReference>
<dbReference type="InterPro" id="IPR001810">
    <property type="entry name" value="F-box_dom"/>
</dbReference>
<accession>A0A197JAP5</accession>
<dbReference type="EMBL" id="KV442206">
    <property type="protein sequence ID" value="OAQ22182.1"/>
    <property type="molecule type" value="Genomic_DNA"/>
</dbReference>
<evidence type="ECO:0000313" key="3">
    <source>
        <dbReference type="Proteomes" id="UP000078512"/>
    </source>
</evidence>
<reference evidence="2 3" key="1">
    <citation type="submission" date="2016-05" db="EMBL/GenBank/DDBJ databases">
        <title>Genome sequencing reveals origins of a unique bacterial endosymbiosis in the earliest lineages of terrestrial Fungi.</title>
        <authorList>
            <consortium name="DOE Joint Genome Institute"/>
            <person name="Uehling J."/>
            <person name="Gryganskyi A."/>
            <person name="Hameed K."/>
            <person name="Tschaplinski T."/>
            <person name="Misztal P."/>
            <person name="Wu S."/>
            <person name="Desiro A."/>
            <person name="Vande Pol N."/>
            <person name="Du Z.-Y."/>
            <person name="Zienkiewicz A."/>
            <person name="Zienkiewicz K."/>
            <person name="Morin E."/>
            <person name="Tisserant E."/>
            <person name="Splivallo R."/>
            <person name="Hainaut M."/>
            <person name="Henrissat B."/>
            <person name="Ohm R."/>
            <person name="Kuo A."/>
            <person name="Yan J."/>
            <person name="Lipzen A."/>
            <person name="Nolan M."/>
            <person name="Labutti K."/>
            <person name="Barry K."/>
            <person name="Goldstein A."/>
            <person name="Labbe J."/>
            <person name="Schadt C."/>
            <person name="Tuskan G."/>
            <person name="Grigoriev I."/>
            <person name="Martin F."/>
            <person name="Vilgalys R."/>
            <person name="Bonito G."/>
        </authorList>
    </citation>
    <scope>NUCLEOTIDE SEQUENCE [LARGE SCALE GENOMIC DNA]</scope>
    <source>
        <strain evidence="2 3">AG-77</strain>
    </source>
</reference>
<sequence length="575" mass="66444">MFELPELLDMVLSLLSIQDLARCALVNKQWCDSATPLLWRTISGLSSIQRKALQRTVLEEILRIQEHQEHHVRVEDAEQHQWPGQSPIKGEVNAEWKFSSCRPSLWRFAPWIRNLDNPQFIFYALKNTTKMDNVLELLHYFLKQCTNVRTLTLDIVVPSKVFYQVCLIIADSLAPNLRELSLLGPRNGSCFGMSSRWYLYMVSRCSIKLEKLTIYNDPYPGYIGDVVSKTLPIVEVTFPGLKELILDHCWSKDELSMWEWFWKGCGNVERLELRACRANRAHDLADRIRVWLPKVNSIVIKNTVHRKAVAPLLSACVGGWKDIRTHAALDPMSCKALATQCGTLEVLEVMTISAFSSKTLRRVLLSSPRLNTLITIDDKWCRRLRSPYIEANEFIDLIPLSNSLHPWASEKSLKVLKTRITRIPRPDVYKVLAGQEHFDTLTETYAGEGRYIQKRVHERLARLTNLEELCLGQATMATVFLESVYDEGEGEDYQYDCLEMTLESGLDQLKDLKNLCVLDVQRMEQRIGLKEAQWMTQYWPKLREIRGLCDDGDNLTAAEWLWKHYPMVKVKLASR</sequence>
<dbReference type="AlphaFoldDB" id="A0A197JAP5"/>
<name>A0A197JAP5_9FUNG</name>
<evidence type="ECO:0000313" key="2">
    <source>
        <dbReference type="EMBL" id="OAQ22182.1"/>
    </source>
</evidence>
<feature type="domain" description="F-box" evidence="1">
    <location>
        <begin position="5"/>
        <end position="42"/>
    </location>
</feature>
<proteinExistence type="predicted"/>
<protein>
    <recommendedName>
        <fullName evidence="1">F-box domain-containing protein</fullName>
    </recommendedName>
</protein>
<gene>
    <name evidence="2" type="ORF">K457DRAFT_131443</name>
</gene>
<dbReference type="SUPFAM" id="SSF81383">
    <property type="entry name" value="F-box domain"/>
    <property type="match status" value="1"/>
</dbReference>
<organism evidence="2 3">
    <name type="scientific">Linnemannia elongata AG-77</name>
    <dbReference type="NCBI Taxonomy" id="1314771"/>
    <lineage>
        <taxon>Eukaryota</taxon>
        <taxon>Fungi</taxon>
        <taxon>Fungi incertae sedis</taxon>
        <taxon>Mucoromycota</taxon>
        <taxon>Mortierellomycotina</taxon>
        <taxon>Mortierellomycetes</taxon>
        <taxon>Mortierellales</taxon>
        <taxon>Mortierellaceae</taxon>
        <taxon>Linnemannia</taxon>
    </lineage>
</organism>
<dbReference type="Pfam" id="PF12937">
    <property type="entry name" value="F-box-like"/>
    <property type="match status" value="1"/>
</dbReference>
<dbReference type="Gene3D" id="3.80.10.10">
    <property type="entry name" value="Ribonuclease Inhibitor"/>
    <property type="match status" value="1"/>
</dbReference>
<evidence type="ECO:0000259" key="1">
    <source>
        <dbReference type="Pfam" id="PF12937"/>
    </source>
</evidence>
<keyword evidence="3" id="KW-1185">Reference proteome</keyword>
<dbReference type="Gene3D" id="1.20.1280.50">
    <property type="match status" value="1"/>
</dbReference>
<dbReference type="InterPro" id="IPR036047">
    <property type="entry name" value="F-box-like_dom_sf"/>
</dbReference>
<dbReference type="Proteomes" id="UP000078512">
    <property type="component" value="Unassembled WGS sequence"/>
</dbReference>
<dbReference type="OrthoDB" id="2374315at2759"/>